<evidence type="ECO:0000313" key="1">
    <source>
        <dbReference type="EMBL" id="RPD64971.1"/>
    </source>
</evidence>
<dbReference type="AlphaFoldDB" id="A0A5C2SMV1"/>
<name>A0A5C2SMV1_9APHY</name>
<dbReference type="Gene3D" id="3.80.10.10">
    <property type="entry name" value="Ribonuclease Inhibitor"/>
    <property type="match status" value="1"/>
</dbReference>
<organism evidence="1 2">
    <name type="scientific">Lentinus tigrinus ALCF2SS1-6</name>
    <dbReference type="NCBI Taxonomy" id="1328759"/>
    <lineage>
        <taxon>Eukaryota</taxon>
        <taxon>Fungi</taxon>
        <taxon>Dikarya</taxon>
        <taxon>Basidiomycota</taxon>
        <taxon>Agaricomycotina</taxon>
        <taxon>Agaricomycetes</taxon>
        <taxon>Polyporales</taxon>
        <taxon>Polyporaceae</taxon>
        <taxon>Lentinus</taxon>
    </lineage>
</organism>
<dbReference type="OrthoDB" id="2977329at2759"/>
<evidence type="ECO:0000313" key="2">
    <source>
        <dbReference type="Proteomes" id="UP000313359"/>
    </source>
</evidence>
<protein>
    <recommendedName>
        <fullName evidence="3">F-box domain-containing protein</fullName>
    </recommendedName>
</protein>
<dbReference type="Proteomes" id="UP000313359">
    <property type="component" value="Unassembled WGS sequence"/>
</dbReference>
<sequence length="373" mass="41418">MSRVPFELSDYIIDFLHADSKALNACSLTCRSWAPAARFHLFHSVALQNRDYMTPFQRLLDTSPDLGWYVRQLTVAKFVDTGKVAPAHDQQLPTVVEQALPQIFMHIPSLRTLSLSHVDMKCITGLAGLPHPSVTVLSLSYCQFDEFADIPALVACFPHLTDLALAGLTWREETRVCEATPLPTLRSLDLGRDMDSERLFAWFEAAGFHTSVTRLAARCASESDADLVGPFIKLAGGSLQELDLDWSITGDKTIILPQNVSLGDCTALDNLRLRFPVHYCTSLPWVTSLLATLNATAVRSISCDIRLLGHINALDWDGLSKLLSSDGYRGLKELRFGVNLWPGVHKDFEEVAGLVRERLALFDKKGMVHITKV</sequence>
<proteinExistence type="predicted"/>
<accession>A0A5C2SMV1</accession>
<gene>
    <name evidence="1" type="ORF">L227DRAFT_274347</name>
</gene>
<reference evidence="1" key="1">
    <citation type="journal article" date="2018" name="Genome Biol. Evol.">
        <title>Genomics and development of Lentinus tigrinus, a white-rot wood-decaying mushroom with dimorphic fruiting bodies.</title>
        <authorList>
            <person name="Wu B."/>
            <person name="Xu Z."/>
            <person name="Knudson A."/>
            <person name="Carlson A."/>
            <person name="Chen N."/>
            <person name="Kovaka S."/>
            <person name="LaButti K."/>
            <person name="Lipzen A."/>
            <person name="Pennachio C."/>
            <person name="Riley R."/>
            <person name="Schakwitz W."/>
            <person name="Umezawa K."/>
            <person name="Ohm R.A."/>
            <person name="Grigoriev I.V."/>
            <person name="Nagy L.G."/>
            <person name="Gibbons J."/>
            <person name="Hibbett D."/>
        </authorList>
    </citation>
    <scope>NUCLEOTIDE SEQUENCE [LARGE SCALE GENOMIC DNA]</scope>
    <source>
        <strain evidence="1">ALCF2SS1-6</strain>
    </source>
</reference>
<dbReference type="SUPFAM" id="SSF81383">
    <property type="entry name" value="F-box domain"/>
    <property type="match status" value="1"/>
</dbReference>
<dbReference type="InterPro" id="IPR032675">
    <property type="entry name" value="LRR_dom_sf"/>
</dbReference>
<dbReference type="InterPro" id="IPR036047">
    <property type="entry name" value="F-box-like_dom_sf"/>
</dbReference>
<evidence type="ECO:0008006" key="3">
    <source>
        <dbReference type="Google" id="ProtNLM"/>
    </source>
</evidence>
<keyword evidence="2" id="KW-1185">Reference proteome</keyword>
<dbReference type="SUPFAM" id="SSF52047">
    <property type="entry name" value="RNI-like"/>
    <property type="match status" value="1"/>
</dbReference>
<dbReference type="EMBL" id="ML122253">
    <property type="protein sequence ID" value="RPD64971.1"/>
    <property type="molecule type" value="Genomic_DNA"/>
</dbReference>